<accession>A0ABY5GUK2</accession>
<keyword evidence="1" id="KW-0472">Membrane</keyword>
<evidence type="ECO:0000256" key="1">
    <source>
        <dbReference type="SAM" id="Phobius"/>
    </source>
</evidence>
<keyword evidence="1" id="KW-0812">Transmembrane</keyword>
<keyword evidence="1" id="KW-1133">Transmembrane helix</keyword>
<gene>
    <name evidence="2" type="ORF">KDX31_16760</name>
</gene>
<keyword evidence="3" id="KW-1185">Reference proteome</keyword>
<name>A0ABY5GUK2_9GAMM</name>
<organism evidence="2 3">
    <name type="scientific">Amphritea atlantica</name>
    <dbReference type="NCBI Taxonomy" id="355243"/>
    <lineage>
        <taxon>Bacteria</taxon>
        <taxon>Pseudomonadati</taxon>
        <taxon>Pseudomonadota</taxon>
        <taxon>Gammaproteobacteria</taxon>
        <taxon>Oceanospirillales</taxon>
        <taxon>Oceanospirillaceae</taxon>
        <taxon>Amphritea</taxon>
    </lineage>
</organism>
<proteinExistence type="predicted"/>
<dbReference type="EMBL" id="CP073344">
    <property type="protein sequence ID" value="UTW02959.1"/>
    <property type="molecule type" value="Genomic_DNA"/>
</dbReference>
<evidence type="ECO:0000313" key="2">
    <source>
        <dbReference type="EMBL" id="UTW02959.1"/>
    </source>
</evidence>
<dbReference type="Proteomes" id="UP001059950">
    <property type="component" value="Chromosome"/>
</dbReference>
<sequence length="207" mass="24510">MNDKIRKIIFQIESLKQELESVLNEQDLLYRVEGTRIEFEEKFKQTHQLLREGLFQWFKSSKPRNVLSAPIIYSMIVPMVVFDLAITLYQHTCFRLYQIPRVNRGDYLVFDRHHLAYLNLMQKINCVYCSYGNGLLSYAREVSARTEQYWCPIKHARKIVDPHERYLYFTAFGDAEAFQSGKLAFREALRKGDIPIVDIDDVSDRNE</sequence>
<protein>
    <submittedName>
        <fullName evidence="2">Uncharacterized protein</fullName>
    </submittedName>
</protein>
<evidence type="ECO:0000313" key="3">
    <source>
        <dbReference type="Proteomes" id="UP001059950"/>
    </source>
</evidence>
<reference evidence="2" key="1">
    <citation type="submission" date="2021-04" db="EMBL/GenBank/DDBJ databases">
        <title>Oceanospirillales bacteria with DddD are important DMSP degraders in coastal seawater.</title>
        <authorList>
            <person name="Liu J."/>
        </authorList>
    </citation>
    <scope>NUCLEOTIDE SEQUENCE</scope>
    <source>
        <strain evidence="2">GY6</strain>
    </source>
</reference>
<feature type="transmembrane region" description="Helical" evidence="1">
    <location>
        <begin position="66"/>
        <end position="89"/>
    </location>
</feature>